<keyword evidence="1" id="KW-0863">Zinc-finger</keyword>
<feature type="region of interest" description="Disordered" evidence="2">
    <location>
        <begin position="1877"/>
        <end position="1920"/>
    </location>
</feature>
<feature type="domain" description="C2H2-type" evidence="3">
    <location>
        <begin position="2582"/>
        <end position="2610"/>
    </location>
</feature>
<dbReference type="STRING" id="136037.A0A067RU86"/>
<dbReference type="EMBL" id="KK852415">
    <property type="protein sequence ID" value="KDR24375.1"/>
    <property type="molecule type" value="Genomic_DNA"/>
</dbReference>
<feature type="region of interest" description="Disordered" evidence="2">
    <location>
        <begin position="741"/>
        <end position="764"/>
    </location>
</feature>
<protein>
    <recommendedName>
        <fullName evidence="3">C2H2-type domain-containing protein</fullName>
    </recommendedName>
</protein>
<name>A0A067RU86_ZOONE</name>
<feature type="region of interest" description="Disordered" evidence="2">
    <location>
        <begin position="515"/>
        <end position="543"/>
    </location>
</feature>
<feature type="region of interest" description="Disordered" evidence="2">
    <location>
        <begin position="399"/>
        <end position="428"/>
    </location>
</feature>
<feature type="compositionally biased region" description="Basic and acidic residues" evidence="2">
    <location>
        <begin position="402"/>
        <end position="415"/>
    </location>
</feature>
<reference evidence="4 5" key="1">
    <citation type="journal article" date="2014" name="Nat. Commun.">
        <title>Molecular traces of alternative social organization in a termite genome.</title>
        <authorList>
            <person name="Terrapon N."/>
            <person name="Li C."/>
            <person name="Robertson H.M."/>
            <person name="Ji L."/>
            <person name="Meng X."/>
            <person name="Booth W."/>
            <person name="Chen Z."/>
            <person name="Childers C.P."/>
            <person name="Glastad K.M."/>
            <person name="Gokhale K."/>
            <person name="Gowin J."/>
            <person name="Gronenberg W."/>
            <person name="Hermansen R.A."/>
            <person name="Hu H."/>
            <person name="Hunt B.G."/>
            <person name="Huylmans A.K."/>
            <person name="Khalil S.M."/>
            <person name="Mitchell R.D."/>
            <person name="Munoz-Torres M.C."/>
            <person name="Mustard J.A."/>
            <person name="Pan H."/>
            <person name="Reese J.T."/>
            <person name="Scharf M.E."/>
            <person name="Sun F."/>
            <person name="Vogel H."/>
            <person name="Xiao J."/>
            <person name="Yang W."/>
            <person name="Yang Z."/>
            <person name="Yang Z."/>
            <person name="Zhou J."/>
            <person name="Zhu J."/>
            <person name="Brent C.S."/>
            <person name="Elsik C.G."/>
            <person name="Goodisman M.A."/>
            <person name="Liberles D.A."/>
            <person name="Roe R.M."/>
            <person name="Vargo E.L."/>
            <person name="Vilcinskas A."/>
            <person name="Wang J."/>
            <person name="Bornberg-Bauer E."/>
            <person name="Korb J."/>
            <person name="Zhang G."/>
            <person name="Liebig J."/>
        </authorList>
    </citation>
    <scope>NUCLEOTIDE SEQUENCE [LARGE SCALE GENOMIC DNA]</scope>
    <source>
        <tissue evidence="4">Whole organism</tissue>
    </source>
</reference>
<sequence length="2729" mass="298232">MDFLSKEVSLDVSVKNISAASIHSVNGDHCLLVGKELRQRKDCLLLNDNTVVQTSSSFSDNPLTPGRSEVALSDWEGTLRVDDEFQDAEVPSCGHSEILYGYHSKQLVIEETDNEISEVLPLLEGSTCSESLEISKNYATVKESVLETTVSCPEIVIHVMKEKEINPVCGGSEVNQLLHCDCNVKEVPNSKTSYDISPKSPSVQPSSPDMTIRDQNLSQTHENSMGRHAPHKEDSSSLYVKLISSSGHSYSRSVVPLVSESQTIPKHVLLHQQKFCDSNGEDKLPIAATGNENKQNCKPICDKSKNTEELQNKNSLLITGAKSATIQDNVLILSSQKTVELKSSTGHYQTSDELESEIAAHDYQVIDCELQSAVTKLPFQDASVADCKTCHLDSLNLSKNTSSERQEDSSPKEKLITGINGSPDDTESQNMEHLQKNVINISYTEQNIGTIIGSVADDVSRVDSSITGSDGDISCLEQNVVGSVTATGVSDPVVDDDDGDDAAVTTTVVAVVSHEDGGDHDAVPGNADATTGDHYDGTNSDTDDVASTTTTAFTASTDSIHDYDDAEIGNDGVAVSTAASAATTTTDEADTAGNVVAYTSCKDQSKVTCLNPCVTDADTTTATTIVGDANTTTAVTTVCNADTFADTTSTITTTIASSTVSSATDITPDDTDDANTADDKVDVHIASVITVAAVATSATITTVTITAAAATTTTPTSSATTTFAATTTTTTTTATAATITTNDDCDGSGGGGGVGSSSSSKDSGVTESLVSYAVEEDWQYEANIQCVSINQMASRSQETERNGAGMEQRHITSLVTSGSVTVEEEDTVKLSVSTTENQKCYQPKGKLGTTLNIELEPNCKLSAEVNHNESQKSITPCKGPTSPAYSSHGTCHTECDYTRKLLGDPKTAESKSQQQDKSTLEEISHEMDSVANRVKPLQLQCQFTVEPTKDELNNYVHKLHGDSSAFSFREECLSLEEMRNSLLDMTHDVPVQQEHYCLEDSVKDEICNFELNVPADTPVQPEFKSSNRIIKDEINCEINIASGNVSIPHEYYSPLELNKEEIGDFKINMPENVSCCLSAEQDSSEDLDKARIASCTLHISAESSLKEECLSVQEINSKPNSPISENSELVQNNTLILTNTERTVELVQSNMSTQNSPHRQEADLSVDTDDMPHLEVIDRDVSPNSSDSLEMPCLELITDCVQPMGSDVQCPGDISASASSVPPLHIFPESIHTNAKGNSTELGINDAEELQENDSLTLKVTMLSQHSMHESEHHRNREMSVHSQDQVINSTDIELPKKHLSSVSTTGKTYFGLEEENFTEDFVIHEDPPVEGHILSVSHNTDVLQDDQKRYLSTESLVTEECGGSIVKAVECEIQEVSVTPETLQDISGYLDSGTASVKVVEVSPEYMQVLHTDVSGGWNSVHLVTSDMTCSTSCEKTQTDTKDILTDEEVLASTDVGNTKLPGNFEHETLLMSVELNESATETSFNIEAAGTIYLTDKENDALSSVCSENVNLTTDALPDISVEPSSLVYSVLPGLDPSLGEIMPIDSVSNWPYLEEEVFSGLLATETDSSSSVPIGPCLTAVLSIPGSNSEDTAKSESSLFSDCNRQYNFHTQSDSNDAPVAINGLKCRLSWKKIFALSKGDKKRKQETKKGENPKVTSENFKCANSGQQLKEYSEICHASDNIKLVNKCERLNGNLNRHIDLKDERISGLELGPAKIEVRLPPSPSPRGHLKAWRVIDGPKAERVLDQGGSKTVLSDASAGNISCRSVARAVEPLTSELTQMPIVLVKRLILKRRCDDDDDGAGSDMKKKKKKKLNCRELSDPITRSLGNDGFTQVTVSSEQIEVPDESVCDFVTPHGRRLQDSEHLNGLQERCDSSNSTLMNNSSLSPQIETQAAVRRDSSNSESEEDQSSHTSIESNSGEAECCKCCSSSTCILSEGKCLDGIATPADTYKTHDDCIDDSKPFDIGINLNISYNELPSANSSVSSEDNTKQQLPRVIIKRTVGMGNTNKYQSFLRSVSSSDESCNRWQPIVQLERNLSLDELAKNSSVNNGTLKAAKMPDNLRHGLKISLKSAPGHPYVTLVPLPSLPCSPVDKNKSHSERAKKRRCGIIPSRIRSRHGDVNHWNPQRRARKFTSLKSSSFYVRHDHDPCLMSLPTDNRQLPSPKSCRSQRSPPIKLKLFNGSSRVKNGTLKMDKNISVTGNCGDGGDEYVVVENRNYTKDSMTKITFQRHKRKEVSVRKECNEIEMKVNKFKSDLDIPAVPDKNILSVHEIETICSEDSSSIYDLTVPSQGTVQRRLSIEFDQETSKKELHHFHKKHMPNISHAIDSSGQEIATVLEDTGDMVSEDCSQSDAAILNYMPSAALQPETVQSRAALHDGYPKISKTKKRQYFDDVYLDKDVLPLFQPDRILSVSSTKKKQSNPKMKCPKLDGKALEEEIISLSADVHMDYSDIFCKQVMDDTVVKSKGGQKCSTEGCFGTYPRAEECPEETLSSKDDGLVLVSSSKESEPELHVLNDCGTECVGSSSILEEEEEQKLWSDIQPNVVESTEQGDDACQACGHIYSSRDERTLHIRRHPYHCQRCHLAFKSEVDFVSHLSERHPRTRERHHCLLCERSFPTAERYKLHLSGRAHRHLELTQRRTIHTLFSIFTGHSCPVLTPLSDSELAGLKWFPVEPGTIHFYHQATPLQRAMQDLLLQKEGSYTDAAGSNNRTPEDYPSKSGDSS</sequence>
<dbReference type="PROSITE" id="PS50157">
    <property type="entry name" value="ZINC_FINGER_C2H2_2"/>
    <property type="match status" value="1"/>
</dbReference>
<keyword evidence="1" id="KW-0479">Metal-binding</keyword>
<feature type="region of interest" description="Disordered" evidence="2">
    <location>
        <begin position="2706"/>
        <end position="2729"/>
    </location>
</feature>
<evidence type="ECO:0000256" key="1">
    <source>
        <dbReference type="PROSITE-ProRule" id="PRU00042"/>
    </source>
</evidence>
<keyword evidence="1" id="KW-0862">Zinc</keyword>
<proteinExistence type="predicted"/>
<gene>
    <name evidence="4" type="ORF">L798_04327</name>
</gene>
<feature type="region of interest" description="Disordered" evidence="2">
    <location>
        <begin position="190"/>
        <end position="213"/>
    </location>
</feature>
<feature type="region of interest" description="Disordered" evidence="2">
    <location>
        <begin position="2159"/>
        <end position="2178"/>
    </location>
</feature>
<dbReference type="eggNOG" id="ENOG502SE0B">
    <property type="taxonomic scope" value="Eukaryota"/>
</dbReference>
<evidence type="ECO:0000313" key="5">
    <source>
        <dbReference type="Proteomes" id="UP000027135"/>
    </source>
</evidence>
<evidence type="ECO:0000259" key="3">
    <source>
        <dbReference type="PROSITE" id="PS50157"/>
    </source>
</evidence>
<feature type="compositionally biased region" description="Low complexity" evidence="2">
    <location>
        <begin position="197"/>
        <end position="208"/>
    </location>
</feature>
<evidence type="ECO:0000256" key="2">
    <source>
        <dbReference type="SAM" id="MobiDB-lite"/>
    </source>
</evidence>
<dbReference type="Proteomes" id="UP000027135">
    <property type="component" value="Unassembled WGS sequence"/>
</dbReference>
<organism evidence="4 5">
    <name type="scientific">Zootermopsis nevadensis</name>
    <name type="common">Dampwood termite</name>
    <dbReference type="NCBI Taxonomy" id="136037"/>
    <lineage>
        <taxon>Eukaryota</taxon>
        <taxon>Metazoa</taxon>
        <taxon>Ecdysozoa</taxon>
        <taxon>Arthropoda</taxon>
        <taxon>Hexapoda</taxon>
        <taxon>Insecta</taxon>
        <taxon>Pterygota</taxon>
        <taxon>Neoptera</taxon>
        <taxon>Polyneoptera</taxon>
        <taxon>Dictyoptera</taxon>
        <taxon>Blattodea</taxon>
        <taxon>Blattoidea</taxon>
        <taxon>Termitoidae</taxon>
        <taxon>Termopsidae</taxon>
        <taxon>Zootermopsis</taxon>
    </lineage>
</organism>
<dbReference type="GO" id="GO:0008270">
    <property type="term" value="F:zinc ion binding"/>
    <property type="evidence" value="ECO:0007669"/>
    <property type="project" value="UniProtKB-KW"/>
</dbReference>
<dbReference type="InParanoid" id="A0A067RU86"/>
<feature type="compositionally biased region" description="Polar residues" evidence="2">
    <location>
        <begin position="2160"/>
        <end position="2177"/>
    </location>
</feature>
<evidence type="ECO:0000313" key="4">
    <source>
        <dbReference type="EMBL" id="KDR24375.1"/>
    </source>
</evidence>
<feature type="compositionally biased region" description="Low complexity" evidence="2">
    <location>
        <begin position="1879"/>
        <end position="1891"/>
    </location>
</feature>
<accession>A0A067RU86</accession>
<dbReference type="PROSITE" id="PS00028">
    <property type="entry name" value="ZINC_FINGER_C2H2_1"/>
    <property type="match status" value="2"/>
</dbReference>
<dbReference type="SMART" id="SM00355">
    <property type="entry name" value="ZnF_C2H2"/>
    <property type="match status" value="3"/>
</dbReference>
<keyword evidence="5" id="KW-1185">Reference proteome</keyword>
<dbReference type="InterPro" id="IPR013087">
    <property type="entry name" value="Znf_C2H2_type"/>
</dbReference>